<accession>A0ABT8R9H0</accession>
<dbReference type="SMART" id="SM01008">
    <property type="entry name" value="Ald_Xan_dh_C"/>
    <property type="match status" value="1"/>
</dbReference>
<name>A0ABT8R9H0_9BACT</name>
<dbReference type="PROSITE" id="PS51318">
    <property type="entry name" value="TAT"/>
    <property type="match status" value="1"/>
</dbReference>
<keyword evidence="3" id="KW-1185">Reference proteome</keyword>
<dbReference type="InterPro" id="IPR037165">
    <property type="entry name" value="AldOxase/xan_DH_Mopterin-bd_sf"/>
</dbReference>
<dbReference type="PANTHER" id="PTHR47495">
    <property type="entry name" value="ALDEHYDE DEHYDROGENASE"/>
    <property type="match status" value="1"/>
</dbReference>
<feature type="domain" description="Aldehyde oxidase/xanthine dehydrogenase a/b hammerhead" evidence="1">
    <location>
        <begin position="213"/>
        <end position="299"/>
    </location>
</feature>
<dbReference type="RefSeq" id="WP_302039525.1">
    <property type="nucleotide sequence ID" value="NZ_JAUKPO010000013.1"/>
</dbReference>
<gene>
    <name evidence="2" type="ORF">Q0590_20780</name>
</gene>
<dbReference type="PANTHER" id="PTHR47495:SF2">
    <property type="entry name" value="ALDEHYDE DEHYDROGENASE"/>
    <property type="match status" value="1"/>
</dbReference>
<dbReference type="InterPro" id="IPR000674">
    <property type="entry name" value="Ald_Oxase/Xan_DH_a/b"/>
</dbReference>
<dbReference type="Proteomes" id="UP001168528">
    <property type="component" value="Unassembled WGS sequence"/>
</dbReference>
<proteinExistence type="predicted"/>
<organism evidence="2 3">
    <name type="scientific">Rhodocytophaga aerolata</name>
    <dbReference type="NCBI Taxonomy" id="455078"/>
    <lineage>
        <taxon>Bacteria</taxon>
        <taxon>Pseudomonadati</taxon>
        <taxon>Bacteroidota</taxon>
        <taxon>Cytophagia</taxon>
        <taxon>Cytophagales</taxon>
        <taxon>Rhodocytophagaceae</taxon>
        <taxon>Rhodocytophaga</taxon>
    </lineage>
</organism>
<protein>
    <submittedName>
        <fullName evidence="2">Xanthine dehydrogenase family protein molybdopterin-binding subunit</fullName>
    </submittedName>
</protein>
<dbReference type="PIRSF" id="PIRSF036389">
    <property type="entry name" value="IOR_B"/>
    <property type="match status" value="1"/>
</dbReference>
<evidence type="ECO:0000259" key="1">
    <source>
        <dbReference type="SMART" id="SM01008"/>
    </source>
</evidence>
<dbReference type="InterPro" id="IPR012368">
    <property type="entry name" value="OxRdtase_Mopterin-bd_su_IorB"/>
</dbReference>
<dbReference type="InterPro" id="IPR008274">
    <property type="entry name" value="AldOxase/xan_DH_MoCoBD1"/>
</dbReference>
<sequence length="725" mass="79776">MTKPLQQPISRREFIHLSALTGAFLGLGFSLPDRAQAGEKSIFKLTNDNPVPTEITPFILIDSTNRIILINHKPEMGQGTWQSIPVLVAEELDVRLDQVEIHMATADKKYGDMGVGGSNSVKGSYMHLRKAGAAAREMLLAAAAQTWNVPLIDCTTKEGMVLHKKSTKKLSYGELVEKASKLDVPKEPKLKDPKTFKLIGKAIPRPDVPLKVDGTAQFGIDIKVPGMLYASIERAPVFYAKVKSVDDAKAKTVAGVKQVLRSERKLNKNTFYGVAVLAENYYAATQGRKALKIQWETGNNTQWNSQTIYARMKDLAQAEGKISHSTGDFDKAFLAAPTKLEAEYKLPFAAHAPMEPQNCVAHVQADKCEIWAPTQVPDWAKGEVAKYLNMPEESITLHTTYLGGGFGRRLFFDAIMEAVHLSKQAGVPVKTIWSREDDMTAGPFRPGTYSSLKAGLDAAGKPIAFQHKVVAPSISYDNFGSKDPSQREDEGAMEGIKDSAYEFAHAKYHTIYAETTMPLGWWRAVYSTTTAFAHESFIDEVAHAAKKDPLQFRLSLINKNTRMKKLLTFLGEKSGWSKPLDKGWGKGVAIWQFFAGQAGHVVYVSKLNGQTKIEKIVAAIDCGMAINPDNVKAQVEGATVMALMAALKDEITFEGGKAVQTNFNNYRMMRIQEIPPIEVYILPSTDKPDGVGEPGLPPLAPALGNALFAATGKRVRQLPFRMEEM</sequence>
<comment type="caution">
    <text evidence="2">The sequence shown here is derived from an EMBL/GenBank/DDBJ whole genome shotgun (WGS) entry which is preliminary data.</text>
</comment>
<dbReference type="SUPFAM" id="SSF56003">
    <property type="entry name" value="Molybdenum cofactor-binding domain"/>
    <property type="match status" value="2"/>
</dbReference>
<evidence type="ECO:0000313" key="2">
    <source>
        <dbReference type="EMBL" id="MDO1448725.1"/>
    </source>
</evidence>
<dbReference type="Gene3D" id="3.30.365.10">
    <property type="entry name" value="Aldehyde oxidase/xanthine dehydrogenase, molybdopterin binding domain"/>
    <property type="match status" value="4"/>
</dbReference>
<dbReference type="Pfam" id="PF02738">
    <property type="entry name" value="MoCoBD_1"/>
    <property type="match status" value="1"/>
</dbReference>
<dbReference type="InterPro" id="IPR046867">
    <property type="entry name" value="AldOxase/xan_DH_MoCoBD2"/>
</dbReference>
<dbReference type="Pfam" id="PF20256">
    <property type="entry name" value="MoCoBD_2"/>
    <property type="match status" value="2"/>
</dbReference>
<evidence type="ECO:0000313" key="3">
    <source>
        <dbReference type="Proteomes" id="UP001168528"/>
    </source>
</evidence>
<dbReference type="EMBL" id="JAUKPO010000013">
    <property type="protein sequence ID" value="MDO1448725.1"/>
    <property type="molecule type" value="Genomic_DNA"/>
</dbReference>
<dbReference type="Gene3D" id="3.90.1170.50">
    <property type="entry name" value="Aldehyde oxidase/xanthine dehydrogenase, a/b hammerhead"/>
    <property type="match status" value="1"/>
</dbReference>
<dbReference type="InterPro" id="IPR006311">
    <property type="entry name" value="TAT_signal"/>
</dbReference>
<dbReference type="InterPro" id="IPR052516">
    <property type="entry name" value="N-heterocyclic_Hydroxylase"/>
</dbReference>
<reference evidence="2" key="1">
    <citation type="submission" date="2023-07" db="EMBL/GenBank/DDBJ databases">
        <title>The genome sequence of Rhodocytophaga aerolata KACC 12507.</title>
        <authorList>
            <person name="Zhang X."/>
        </authorList>
    </citation>
    <scope>NUCLEOTIDE SEQUENCE</scope>
    <source>
        <strain evidence="2">KACC 12507</strain>
    </source>
</reference>